<dbReference type="EMBL" id="JAIWYP010000009">
    <property type="protein sequence ID" value="KAH3774375.1"/>
    <property type="molecule type" value="Genomic_DNA"/>
</dbReference>
<evidence type="ECO:0000313" key="3">
    <source>
        <dbReference type="Proteomes" id="UP000828390"/>
    </source>
</evidence>
<gene>
    <name evidence="2" type="ORF">DPMN_175757</name>
</gene>
<feature type="region of interest" description="Disordered" evidence="1">
    <location>
        <begin position="38"/>
        <end position="69"/>
    </location>
</feature>
<sequence length="104" mass="12042">MPFKNVRVNQLVTHWSTIPENNFGKFHGINNHGKFHGSGSFSMKSAQALPRYNSGRTDRKTDGKTERRTDKTKIISLRLWRDNKMIKLRINVTSCVFKLKPLLV</sequence>
<reference evidence="2" key="2">
    <citation type="submission" date="2020-11" db="EMBL/GenBank/DDBJ databases">
        <authorList>
            <person name="McCartney M.A."/>
            <person name="Auch B."/>
            <person name="Kono T."/>
            <person name="Mallez S."/>
            <person name="Becker A."/>
            <person name="Gohl D.M."/>
            <person name="Silverstein K.A.T."/>
            <person name="Koren S."/>
            <person name="Bechman K.B."/>
            <person name="Herman A."/>
            <person name="Abrahante J.E."/>
            <person name="Garbe J."/>
        </authorList>
    </citation>
    <scope>NUCLEOTIDE SEQUENCE</scope>
    <source>
        <strain evidence="2">Duluth1</strain>
        <tissue evidence="2">Whole animal</tissue>
    </source>
</reference>
<evidence type="ECO:0000256" key="1">
    <source>
        <dbReference type="SAM" id="MobiDB-lite"/>
    </source>
</evidence>
<accession>A0A9D4E9N3</accession>
<dbReference type="AlphaFoldDB" id="A0A9D4E9N3"/>
<comment type="caution">
    <text evidence="2">The sequence shown here is derived from an EMBL/GenBank/DDBJ whole genome shotgun (WGS) entry which is preliminary data.</text>
</comment>
<feature type="compositionally biased region" description="Basic and acidic residues" evidence="1">
    <location>
        <begin position="56"/>
        <end position="69"/>
    </location>
</feature>
<evidence type="ECO:0000313" key="2">
    <source>
        <dbReference type="EMBL" id="KAH3774375.1"/>
    </source>
</evidence>
<organism evidence="2 3">
    <name type="scientific">Dreissena polymorpha</name>
    <name type="common">Zebra mussel</name>
    <name type="synonym">Mytilus polymorpha</name>
    <dbReference type="NCBI Taxonomy" id="45954"/>
    <lineage>
        <taxon>Eukaryota</taxon>
        <taxon>Metazoa</taxon>
        <taxon>Spiralia</taxon>
        <taxon>Lophotrochozoa</taxon>
        <taxon>Mollusca</taxon>
        <taxon>Bivalvia</taxon>
        <taxon>Autobranchia</taxon>
        <taxon>Heteroconchia</taxon>
        <taxon>Euheterodonta</taxon>
        <taxon>Imparidentia</taxon>
        <taxon>Neoheterodontei</taxon>
        <taxon>Myida</taxon>
        <taxon>Dreissenoidea</taxon>
        <taxon>Dreissenidae</taxon>
        <taxon>Dreissena</taxon>
    </lineage>
</organism>
<keyword evidence="3" id="KW-1185">Reference proteome</keyword>
<name>A0A9D4E9N3_DREPO</name>
<protein>
    <submittedName>
        <fullName evidence="2">Uncharacterized protein</fullName>
    </submittedName>
</protein>
<dbReference type="Proteomes" id="UP000828390">
    <property type="component" value="Unassembled WGS sequence"/>
</dbReference>
<reference evidence="2" key="1">
    <citation type="journal article" date="2019" name="bioRxiv">
        <title>The Genome of the Zebra Mussel, Dreissena polymorpha: A Resource for Invasive Species Research.</title>
        <authorList>
            <person name="McCartney M.A."/>
            <person name="Auch B."/>
            <person name="Kono T."/>
            <person name="Mallez S."/>
            <person name="Zhang Y."/>
            <person name="Obille A."/>
            <person name="Becker A."/>
            <person name="Abrahante J.E."/>
            <person name="Garbe J."/>
            <person name="Badalamenti J.P."/>
            <person name="Herman A."/>
            <person name="Mangelson H."/>
            <person name="Liachko I."/>
            <person name="Sullivan S."/>
            <person name="Sone E.D."/>
            <person name="Koren S."/>
            <person name="Silverstein K.A.T."/>
            <person name="Beckman K.B."/>
            <person name="Gohl D.M."/>
        </authorList>
    </citation>
    <scope>NUCLEOTIDE SEQUENCE</scope>
    <source>
        <strain evidence="2">Duluth1</strain>
        <tissue evidence="2">Whole animal</tissue>
    </source>
</reference>
<proteinExistence type="predicted"/>